<protein>
    <submittedName>
        <fullName evidence="2">YheU family protein</fullName>
    </submittedName>
</protein>
<evidence type="ECO:0000313" key="2">
    <source>
        <dbReference type="EMBL" id="MEL0630759.1"/>
    </source>
</evidence>
<gene>
    <name evidence="2" type="ORF">V6256_14210</name>
</gene>
<dbReference type="RefSeq" id="WP_341598893.1">
    <property type="nucleotide sequence ID" value="NZ_JBAKAZ010000085.1"/>
</dbReference>
<comment type="similarity">
    <text evidence="1">Belongs to the UPF0270 family.</text>
</comment>
<dbReference type="InterPro" id="IPR036685">
    <property type="entry name" value="YehU-like_sf"/>
</dbReference>
<dbReference type="Gene3D" id="1.10.10.610">
    <property type="entry name" value="YehU-like"/>
    <property type="match status" value="1"/>
</dbReference>
<keyword evidence="3" id="KW-1185">Reference proteome</keyword>
<organism evidence="2 3">
    <name type="scientific">Psychromonas aquatilis</name>
    <dbReference type="NCBI Taxonomy" id="2005072"/>
    <lineage>
        <taxon>Bacteria</taxon>
        <taxon>Pseudomonadati</taxon>
        <taxon>Pseudomonadota</taxon>
        <taxon>Gammaproteobacteria</taxon>
        <taxon>Alteromonadales</taxon>
        <taxon>Psychromonadaceae</taxon>
        <taxon>Psychromonas</taxon>
    </lineage>
</organism>
<name>A0ABU9GTV5_9GAMM</name>
<dbReference type="InterPro" id="IPR010648">
    <property type="entry name" value="UPF0270"/>
</dbReference>
<dbReference type="EMBL" id="JBAKAZ010000085">
    <property type="protein sequence ID" value="MEL0630759.1"/>
    <property type="molecule type" value="Genomic_DNA"/>
</dbReference>
<dbReference type="SUPFAM" id="SSF118001">
    <property type="entry name" value="YehU-like"/>
    <property type="match status" value="1"/>
</dbReference>
<accession>A0ABU9GTV5</accession>
<reference evidence="2 3" key="1">
    <citation type="submission" date="2024-02" db="EMBL/GenBank/DDBJ databases">
        <title>Bacteria isolated from the canopy kelp, Nereocystis luetkeana.</title>
        <authorList>
            <person name="Pfister C.A."/>
            <person name="Younker I.T."/>
            <person name="Light S.H."/>
        </authorList>
    </citation>
    <scope>NUCLEOTIDE SEQUENCE [LARGE SCALE GENOMIC DNA]</scope>
    <source>
        <strain evidence="2 3">TI.1.05</strain>
    </source>
</reference>
<dbReference type="Pfam" id="PF06794">
    <property type="entry name" value="UPF0270"/>
    <property type="match status" value="1"/>
</dbReference>
<comment type="caution">
    <text evidence="2">The sequence shown here is derived from an EMBL/GenBank/DDBJ whole genome shotgun (WGS) entry which is preliminary data.</text>
</comment>
<dbReference type="PIRSF" id="PIRSF006169">
    <property type="entry name" value="UCP006169"/>
    <property type="match status" value="1"/>
</dbReference>
<dbReference type="NCBIfam" id="NF003438">
    <property type="entry name" value="PRK04966.1"/>
    <property type="match status" value="1"/>
</dbReference>
<sequence length="76" mass="9048">MIIPYEQLDEITLNNLIEQYILREGTDYGEIEYSLEQKANQILQQIKLKSIYIIYSELNESVTLISHEELKKMQLK</sequence>
<proteinExistence type="inferred from homology"/>
<evidence type="ECO:0000256" key="1">
    <source>
        <dbReference type="ARBA" id="ARBA00006450"/>
    </source>
</evidence>
<evidence type="ECO:0000313" key="3">
    <source>
        <dbReference type="Proteomes" id="UP001369082"/>
    </source>
</evidence>
<dbReference type="Proteomes" id="UP001369082">
    <property type="component" value="Unassembled WGS sequence"/>
</dbReference>